<organism evidence="1 2">
    <name type="scientific">Panagrolaimus sp. PS1159</name>
    <dbReference type="NCBI Taxonomy" id="55785"/>
    <lineage>
        <taxon>Eukaryota</taxon>
        <taxon>Metazoa</taxon>
        <taxon>Ecdysozoa</taxon>
        <taxon>Nematoda</taxon>
        <taxon>Chromadorea</taxon>
        <taxon>Rhabditida</taxon>
        <taxon>Tylenchina</taxon>
        <taxon>Panagrolaimomorpha</taxon>
        <taxon>Panagrolaimoidea</taxon>
        <taxon>Panagrolaimidae</taxon>
        <taxon>Panagrolaimus</taxon>
    </lineage>
</organism>
<dbReference type="Proteomes" id="UP000887580">
    <property type="component" value="Unplaced"/>
</dbReference>
<dbReference type="WBParaSite" id="PS1159_v2.g9465.t1">
    <property type="protein sequence ID" value="PS1159_v2.g9465.t1"/>
    <property type="gene ID" value="PS1159_v2.g9465"/>
</dbReference>
<protein>
    <submittedName>
        <fullName evidence="2">Protein Wnt</fullName>
    </submittedName>
</protein>
<evidence type="ECO:0000313" key="2">
    <source>
        <dbReference type="WBParaSite" id="PS1159_v2.g9465.t1"/>
    </source>
</evidence>
<sequence length="404" mass="45822">MSIFNFWFFSTVIGLYISLILLPVNGIKWLAINNLRSNWIDPNQCPATVNEKEIFGFVQYQSELCRRMTDLMPYVKNAAKETIEMCQEIFKEHRWNCSTIKKAPNFGSDLTKGTKEQAFVYALSSAAIVHSIAKACSKGELDYCKCGIAQNENIIFSNNDETSTNELPTDSPSINSEMDENAYRWQGCSDNIDYGISASREWADATWKSKLRMSRDLGPAGEFIWDEDNSILTTPAMPRMHEIKGITEGKKIIMNQQNNNVGRQIVVKSQFQKCKCHGVSSSCQVQTCWNTLPPFKAIADGLKIKYLQAQQLTTKSHFLNPNIPPPTDLIYLRPSSNYCELTHDRECNATTNPTSINSCSNLCCERGHYAITVPITEHCHCKYVHCCYVKCKSCLFYVNKSFCN</sequence>
<name>A0AC35GWV7_9BILA</name>
<evidence type="ECO:0000313" key="1">
    <source>
        <dbReference type="Proteomes" id="UP000887580"/>
    </source>
</evidence>
<proteinExistence type="predicted"/>
<accession>A0AC35GWV7</accession>
<reference evidence="2" key="1">
    <citation type="submission" date="2022-11" db="UniProtKB">
        <authorList>
            <consortium name="WormBaseParasite"/>
        </authorList>
    </citation>
    <scope>IDENTIFICATION</scope>
</reference>